<keyword evidence="1" id="KW-0472">Membrane</keyword>
<keyword evidence="3" id="KW-1185">Reference proteome</keyword>
<reference evidence="2 3" key="1">
    <citation type="submission" date="2024-01" db="EMBL/GenBank/DDBJ databases">
        <title>A telomere-to-telomere, gap-free genome of sweet tea (Lithocarpus litseifolius).</title>
        <authorList>
            <person name="Zhou J."/>
        </authorList>
    </citation>
    <scope>NUCLEOTIDE SEQUENCE [LARGE SCALE GENOMIC DNA]</scope>
    <source>
        <strain evidence="2">Zhou-2022a</strain>
        <tissue evidence="2">Leaf</tissue>
    </source>
</reference>
<keyword evidence="1" id="KW-1133">Transmembrane helix</keyword>
<evidence type="ECO:0000313" key="3">
    <source>
        <dbReference type="Proteomes" id="UP001459277"/>
    </source>
</evidence>
<evidence type="ECO:0000256" key="1">
    <source>
        <dbReference type="SAM" id="Phobius"/>
    </source>
</evidence>
<sequence>MERKRKEQIQISGVSVDQSWVEGGVSIRASIRAGLKAERRSELSVDQSWVEGGASIRAGFLDLWRRSSLSSLSQASIFGFLLCGLMMVIG</sequence>
<dbReference type="EMBL" id="JAZDWU010000010">
    <property type="protein sequence ID" value="KAK9989190.1"/>
    <property type="molecule type" value="Genomic_DNA"/>
</dbReference>
<keyword evidence="1" id="KW-0812">Transmembrane</keyword>
<dbReference type="AlphaFoldDB" id="A0AAW2BYT1"/>
<proteinExistence type="predicted"/>
<accession>A0AAW2BYT1</accession>
<name>A0AAW2BYT1_9ROSI</name>
<evidence type="ECO:0000313" key="2">
    <source>
        <dbReference type="EMBL" id="KAK9989190.1"/>
    </source>
</evidence>
<dbReference type="Proteomes" id="UP001459277">
    <property type="component" value="Unassembled WGS sequence"/>
</dbReference>
<feature type="transmembrane region" description="Helical" evidence="1">
    <location>
        <begin position="69"/>
        <end position="89"/>
    </location>
</feature>
<gene>
    <name evidence="2" type="ORF">SO802_029429</name>
</gene>
<organism evidence="2 3">
    <name type="scientific">Lithocarpus litseifolius</name>
    <dbReference type="NCBI Taxonomy" id="425828"/>
    <lineage>
        <taxon>Eukaryota</taxon>
        <taxon>Viridiplantae</taxon>
        <taxon>Streptophyta</taxon>
        <taxon>Embryophyta</taxon>
        <taxon>Tracheophyta</taxon>
        <taxon>Spermatophyta</taxon>
        <taxon>Magnoliopsida</taxon>
        <taxon>eudicotyledons</taxon>
        <taxon>Gunneridae</taxon>
        <taxon>Pentapetalae</taxon>
        <taxon>rosids</taxon>
        <taxon>fabids</taxon>
        <taxon>Fagales</taxon>
        <taxon>Fagaceae</taxon>
        <taxon>Lithocarpus</taxon>
    </lineage>
</organism>
<comment type="caution">
    <text evidence="2">The sequence shown here is derived from an EMBL/GenBank/DDBJ whole genome shotgun (WGS) entry which is preliminary data.</text>
</comment>
<protein>
    <submittedName>
        <fullName evidence="2">Uncharacterized protein</fullName>
    </submittedName>
</protein>